<dbReference type="Proteomes" id="UP001500945">
    <property type="component" value="Unassembled WGS sequence"/>
</dbReference>
<dbReference type="PANTHER" id="PTHR12304:SF4">
    <property type="entry name" value="URIDINE NUCLEOSIDASE"/>
    <property type="match status" value="1"/>
</dbReference>
<evidence type="ECO:0000259" key="4">
    <source>
        <dbReference type="Pfam" id="PF01156"/>
    </source>
</evidence>
<dbReference type="Pfam" id="PF01156">
    <property type="entry name" value="IU_nuc_hydro"/>
    <property type="match status" value="1"/>
</dbReference>
<feature type="chain" id="PRO_5047477084" description="Inosine/uridine-preferring nucleoside hydrolase domain-containing protein" evidence="3">
    <location>
        <begin position="18"/>
        <end position="326"/>
    </location>
</feature>
<evidence type="ECO:0000313" key="6">
    <source>
        <dbReference type="Proteomes" id="UP001500945"/>
    </source>
</evidence>
<dbReference type="InterPro" id="IPR001910">
    <property type="entry name" value="Inosine/uridine_hydrolase_dom"/>
</dbReference>
<gene>
    <name evidence="5" type="ORF">GCM10023168_28610</name>
</gene>
<reference evidence="6" key="1">
    <citation type="journal article" date="2019" name="Int. J. Syst. Evol. Microbiol.">
        <title>The Global Catalogue of Microorganisms (GCM) 10K type strain sequencing project: providing services to taxonomists for standard genome sequencing and annotation.</title>
        <authorList>
            <consortium name="The Broad Institute Genomics Platform"/>
            <consortium name="The Broad Institute Genome Sequencing Center for Infectious Disease"/>
            <person name="Wu L."/>
            <person name="Ma J."/>
        </authorList>
    </citation>
    <scope>NUCLEOTIDE SEQUENCE [LARGE SCALE GENOMIC DNA]</scope>
    <source>
        <strain evidence="6">JCM 17809</strain>
    </source>
</reference>
<dbReference type="PROSITE" id="PS51257">
    <property type="entry name" value="PROKAR_LIPOPROTEIN"/>
    <property type="match status" value="1"/>
</dbReference>
<protein>
    <recommendedName>
        <fullName evidence="4">Inosine/uridine-preferring nucleoside hydrolase domain-containing protein</fullName>
    </recommendedName>
</protein>
<sequence>MKRATAVAFLASCAVLAGCSAPADLDGETTEVGLPLGPTPTAAPGQDPTPLVVDTDLGADDLLALTFLLRHPDVHVRAITITATGFLDCDTGLDVLGGLISALDASPPPVACGRSNPGPGARSFPAAWAAAAATGSGITPDAGALTASPEPAAQLIAGLAQSTQGLVLVALGPLTNVADVAMQHPQDYAKLAAVHAMAGSVSGPIVDGVAEWNAAADPAALQTVLGAHTPLTLVPEDAVPQANPDTLTIPAARAVIAASTLPAWWDLAAVAALVAPQAGRAQTAQWVLHPTAAGRLVPDGDGPVRVVRSLDGAVLEAEYARVSASG</sequence>
<organism evidence="5 6">
    <name type="scientific">Fodinibacter luteus</name>
    <dbReference type="NCBI Taxonomy" id="552064"/>
    <lineage>
        <taxon>Bacteria</taxon>
        <taxon>Bacillati</taxon>
        <taxon>Actinomycetota</taxon>
        <taxon>Actinomycetes</taxon>
        <taxon>Micrococcales</taxon>
        <taxon>Intrasporangiaceae</taxon>
        <taxon>Fodinibacter (ex Wang et al. 2009)</taxon>
    </lineage>
</organism>
<keyword evidence="3" id="KW-0732">Signal</keyword>
<dbReference type="PANTHER" id="PTHR12304">
    <property type="entry name" value="INOSINE-URIDINE PREFERRING NUCLEOSIDE HYDROLASE"/>
    <property type="match status" value="1"/>
</dbReference>
<dbReference type="RefSeq" id="WP_345207181.1">
    <property type="nucleotide sequence ID" value="NZ_BAABGM010000017.1"/>
</dbReference>
<evidence type="ECO:0000256" key="3">
    <source>
        <dbReference type="SAM" id="SignalP"/>
    </source>
</evidence>
<comment type="caution">
    <text evidence="5">The sequence shown here is derived from an EMBL/GenBank/DDBJ whole genome shotgun (WGS) entry which is preliminary data.</text>
</comment>
<evidence type="ECO:0000256" key="1">
    <source>
        <dbReference type="ARBA" id="ARBA00022801"/>
    </source>
</evidence>
<dbReference type="EMBL" id="BAABGM010000017">
    <property type="protein sequence ID" value="GAA4409671.1"/>
    <property type="molecule type" value="Genomic_DNA"/>
</dbReference>
<name>A0ABP8KLQ1_9MICO</name>
<accession>A0ABP8KLQ1</accession>
<proteinExistence type="predicted"/>
<feature type="domain" description="Inosine/uridine-preferring nucleoside hydrolase" evidence="4">
    <location>
        <begin position="52"/>
        <end position="276"/>
    </location>
</feature>
<keyword evidence="6" id="KW-1185">Reference proteome</keyword>
<keyword evidence="2" id="KW-0326">Glycosidase</keyword>
<dbReference type="Gene3D" id="3.90.245.10">
    <property type="entry name" value="Ribonucleoside hydrolase-like"/>
    <property type="match status" value="1"/>
</dbReference>
<dbReference type="InterPro" id="IPR023186">
    <property type="entry name" value="IUNH"/>
</dbReference>
<evidence type="ECO:0000313" key="5">
    <source>
        <dbReference type="EMBL" id="GAA4409671.1"/>
    </source>
</evidence>
<feature type="signal peptide" evidence="3">
    <location>
        <begin position="1"/>
        <end position="17"/>
    </location>
</feature>
<evidence type="ECO:0000256" key="2">
    <source>
        <dbReference type="ARBA" id="ARBA00023295"/>
    </source>
</evidence>
<keyword evidence="1" id="KW-0378">Hydrolase</keyword>
<dbReference type="InterPro" id="IPR036452">
    <property type="entry name" value="Ribo_hydro-like"/>
</dbReference>
<dbReference type="SUPFAM" id="SSF53590">
    <property type="entry name" value="Nucleoside hydrolase"/>
    <property type="match status" value="1"/>
</dbReference>